<reference evidence="1" key="1">
    <citation type="submission" date="2019-08" db="EMBL/GenBank/DDBJ databases">
        <authorList>
            <person name="Kucharzyk K."/>
            <person name="Murdoch R.W."/>
            <person name="Higgins S."/>
            <person name="Loffler F."/>
        </authorList>
    </citation>
    <scope>NUCLEOTIDE SEQUENCE</scope>
</reference>
<protein>
    <submittedName>
        <fullName evidence="1">Uncharacterized protein</fullName>
    </submittedName>
</protein>
<evidence type="ECO:0000313" key="1">
    <source>
        <dbReference type="EMBL" id="MPM33841.1"/>
    </source>
</evidence>
<accession>A0A644Z1G0</accession>
<organism evidence="1">
    <name type="scientific">bioreactor metagenome</name>
    <dbReference type="NCBI Taxonomy" id="1076179"/>
    <lineage>
        <taxon>unclassified sequences</taxon>
        <taxon>metagenomes</taxon>
        <taxon>ecological metagenomes</taxon>
    </lineage>
</organism>
<gene>
    <name evidence="1" type="ORF">SDC9_80422</name>
</gene>
<comment type="caution">
    <text evidence="1">The sequence shown here is derived from an EMBL/GenBank/DDBJ whole genome shotgun (WGS) entry which is preliminary data.</text>
</comment>
<dbReference type="AlphaFoldDB" id="A0A644Z1G0"/>
<dbReference type="EMBL" id="VSSQ01006781">
    <property type="protein sequence ID" value="MPM33841.1"/>
    <property type="molecule type" value="Genomic_DNA"/>
</dbReference>
<sequence>MPHQGKGHGFSGLVGNTIVIRNSNLDIATQITTDHGKERLVAGSSTADDHRMKVGDRQYEIDIGLGDRTCCEGRSSCYGILKGELQ</sequence>
<name>A0A644Z1G0_9ZZZZ</name>
<proteinExistence type="predicted"/>